<evidence type="ECO:0000256" key="2">
    <source>
        <dbReference type="ARBA" id="ARBA00004318"/>
    </source>
</evidence>
<dbReference type="EMBL" id="JACASE010000006">
    <property type="protein sequence ID" value="KAF6459667.1"/>
    <property type="molecule type" value="Genomic_DNA"/>
</dbReference>
<evidence type="ECO:0000313" key="17">
    <source>
        <dbReference type="Proteomes" id="UP000593571"/>
    </source>
</evidence>
<dbReference type="Pfam" id="PF13602">
    <property type="entry name" value="ADH_zinc_N_2"/>
    <property type="match status" value="1"/>
</dbReference>
<evidence type="ECO:0000313" key="16">
    <source>
        <dbReference type="EMBL" id="KAF6459667.1"/>
    </source>
</evidence>
<evidence type="ECO:0000256" key="3">
    <source>
        <dbReference type="ARBA" id="ARBA00004496"/>
    </source>
</evidence>
<dbReference type="InterPro" id="IPR052100">
    <property type="entry name" value="SV-ATPase_mito-regulator"/>
</dbReference>
<evidence type="ECO:0000256" key="13">
    <source>
        <dbReference type="ARBA" id="ARBA00074159"/>
    </source>
</evidence>
<evidence type="ECO:0000256" key="9">
    <source>
        <dbReference type="ARBA" id="ARBA00022990"/>
    </source>
</evidence>
<dbReference type="PROSITE" id="PS01162">
    <property type="entry name" value="QOR_ZETA_CRYSTAL"/>
    <property type="match status" value="1"/>
</dbReference>
<accession>A0A7J8GIA3</accession>
<keyword evidence="9" id="KW-0007">Acetylation</keyword>
<comment type="subcellular location">
    <subcellularLocation>
        <location evidence="3">Cytoplasm</location>
    </subcellularLocation>
    <subcellularLocation>
        <location evidence="2">Mitochondrion membrane</location>
        <topology evidence="2">Peripheral membrane protein</topology>
    </subcellularLocation>
    <subcellularLocation>
        <location evidence="1">Mitochondrion outer membrane</location>
    </subcellularLocation>
</comment>
<organism evidence="16 17">
    <name type="scientific">Rousettus aegyptiacus</name>
    <name type="common">Egyptian fruit bat</name>
    <name type="synonym">Pteropus aegyptiacus</name>
    <dbReference type="NCBI Taxonomy" id="9407"/>
    <lineage>
        <taxon>Eukaryota</taxon>
        <taxon>Metazoa</taxon>
        <taxon>Chordata</taxon>
        <taxon>Craniata</taxon>
        <taxon>Vertebrata</taxon>
        <taxon>Euteleostomi</taxon>
        <taxon>Mammalia</taxon>
        <taxon>Eutheria</taxon>
        <taxon>Laurasiatheria</taxon>
        <taxon>Chiroptera</taxon>
        <taxon>Yinpterochiroptera</taxon>
        <taxon>Pteropodoidea</taxon>
        <taxon>Pteropodidae</taxon>
        <taxon>Rousettinae</taxon>
        <taxon>Rousettus</taxon>
    </lineage>
</organism>
<evidence type="ECO:0000259" key="15">
    <source>
        <dbReference type="SMART" id="SM00829"/>
    </source>
</evidence>
<evidence type="ECO:0000256" key="11">
    <source>
        <dbReference type="ARBA" id="ARBA00023128"/>
    </source>
</evidence>
<keyword evidence="10" id="KW-0560">Oxidoreductase</keyword>
<protein>
    <recommendedName>
        <fullName evidence="13">Synaptic vesicle membrane protein VAT-1 homolog</fullName>
    </recommendedName>
</protein>
<dbReference type="InterPro" id="IPR020843">
    <property type="entry name" value="ER"/>
</dbReference>
<evidence type="ECO:0000256" key="7">
    <source>
        <dbReference type="ARBA" id="ARBA00022787"/>
    </source>
</evidence>
<evidence type="ECO:0000256" key="10">
    <source>
        <dbReference type="ARBA" id="ARBA00023002"/>
    </source>
</evidence>
<keyword evidence="8" id="KW-0521">NADP</keyword>
<dbReference type="SMART" id="SM00829">
    <property type="entry name" value="PKS_ER"/>
    <property type="match status" value="1"/>
</dbReference>
<gene>
    <name evidence="16" type="ORF">HJG63_020441</name>
</gene>
<dbReference type="Gene3D" id="3.90.180.10">
    <property type="entry name" value="Medium-chain alcohol dehydrogenases, catalytic domain"/>
    <property type="match status" value="1"/>
</dbReference>
<evidence type="ECO:0000256" key="5">
    <source>
        <dbReference type="ARBA" id="ARBA00022490"/>
    </source>
</evidence>
<keyword evidence="7" id="KW-1000">Mitochondrion outer membrane</keyword>
<comment type="caution">
    <text evidence="16">The sequence shown here is derived from an EMBL/GenBank/DDBJ whole genome shotgun (WGS) entry which is preliminary data.</text>
</comment>
<dbReference type="GO" id="GO:0010637">
    <property type="term" value="P:negative regulation of mitochondrial fusion"/>
    <property type="evidence" value="ECO:0007669"/>
    <property type="project" value="TreeGrafter"/>
</dbReference>
<keyword evidence="12" id="KW-0472">Membrane</keyword>
<evidence type="ECO:0000256" key="1">
    <source>
        <dbReference type="ARBA" id="ARBA00004294"/>
    </source>
</evidence>
<dbReference type="GO" id="GO:0008270">
    <property type="term" value="F:zinc ion binding"/>
    <property type="evidence" value="ECO:0007669"/>
    <property type="project" value="InterPro"/>
</dbReference>
<keyword evidence="17" id="KW-1185">Reference proteome</keyword>
<comment type="similarity">
    <text evidence="4">Belongs to the zinc-containing alcohol dehydrogenase family. Quinone oxidoreductase subfamily.</text>
</comment>
<dbReference type="GO" id="GO:0005741">
    <property type="term" value="C:mitochondrial outer membrane"/>
    <property type="evidence" value="ECO:0007669"/>
    <property type="project" value="UniProtKB-SubCell"/>
</dbReference>
<dbReference type="GO" id="GO:0016491">
    <property type="term" value="F:oxidoreductase activity"/>
    <property type="evidence" value="ECO:0007669"/>
    <property type="project" value="UniProtKB-KW"/>
</dbReference>
<dbReference type="InterPro" id="IPR002364">
    <property type="entry name" value="Quin_OxRdtase/zeta-crystal_CS"/>
</dbReference>
<evidence type="ECO:0000256" key="8">
    <source>
        <dbReference type="ARBA" id="ARBA00022857"/>
    </source>
</evidence>
<dbReference type="InterPro" id="IPR036291">
    <property type="entry name" value="NAD(P)-bd_dom_sf"/>
</dbReference>
<evidence type="ECO:0000256" key="12">
    <source>
        <dbReference type="ARBA" id="ARBA00023136"/>
    </source>
</evidence>
<keyword evidence="5" id="KW-0963">Cytoplasm</keyword>
<evidence type="ECO:0000256" key="14">
    <source>
        <dbReference type="SAM" id="MobiDB-lite"/>
    </source>
</evidence>
<dbReference type="AlphaFoldDB" id="A0A7J8GIA3"/>
<keyword evidence="11" id="KW-0496">Mitochondrion</keyword>
<dbReference type="CDD" id="cd08275">
    <property type="entry name" value="MDR3"/>
    <property type="match status" value="1"/>
</dbReference>
<dbReference type="InterPro" id="IPR011032">
    <property type="entry name" value="GroES-like_sf"/>
</dbReference>
<dbReference type="PANTHER" id="PTHR44054">
    <property type="entry name" value="SYNAPTIC VESICLE MEMBRANE PROTEIN VAT-1 HOMOLOG-LIKE"/>
    <property type="match status" value="1"/>
</dbReference>
<keyword evidence="6" id="KW-0597">Phosphoprotein</keyword>
<dbReference type="FunFam" id="3.40.50.720:FF:000309">
    <property type="entry name" value="synaptic vesicle membrane protein VAT-1 homolog"/>
    <property type="match status" value="1"/>
</dbReference>
<evidence type="ECO:0000256" key="4">
    <source>
        <dbReference type="ARBA" id="ARBA00010371"/>
    </source>
</evidence>
<reference evidence="16 17" key="1">
    <citation type="journal article" date="2020" name="Nature">
        <title>Six reference-quality genomes reveal evolution of bat adaptations.</title>
        <authorList>
            <person name="Jebb D."/>
            <person name="Huang Z."/>
            <person name="Pippel M."/>
            <person name="Hughes G.M."/>
            <person name="Lavrichenko K."/>
            <person name="Devanna P."/>
            <person name="Winkler S."/>
            <person name="Jermiin L.S."/>
            <person name="Skirmuntt E.C."/>
            <person name="Katzourakis A."/>
            <person name="Burkitt-Gray L."/>
            <person name="Ray D.A."/>
            <person name="Sullivan K.A.M."/>
            <person name="Roscito J.G."/>
            <person name="Kirilenko B.M."/>
            <person name="Davalos L.M."/>
            <person name="Corthals A.P."/>
            <person name="Power M.L."/>
            <person name="Jones G."/>
            <person name="Ransome R.D."/>
            <person name="Dechmann D.K.N."/>
            <person name="Locatelli A.G."/>
            <person name="Puechmaille S.J."/>
            <person name="Fedrigo O."/>
            <person name="Jarvis E.D."/>
            <person name="Hiller M."/>
            <person name="Vernes S.C."/>
            <person name="Myers E.W."/>
            <person name="Teeling E.C."/>
        </authorList>
    </citation>
    <scope>NUCLEOTIDE SEQUENCE [LARGE SCALE GENOMIC DNA]</scope>
    <source>
        <strain evidence="16">MRouAeg1</strain>
        <tissue evidence="16">Muscle</tissue>
    </source>
</reference>
<feature type="compositionally biased region" description="Low complexity" evidence="14">
    <location>
        <begin position="38"/>
        <end position="50"/>
    </location>
</feature>
<feature type="region of interest" description="Disordered" evidence="14">
    <location>
        <begin position="19"/>
        <end position="50"/>
    </location>
</feature>
<feature type="domain" description="Enoyl reductase (ER)" evidence="15">
    <location>
        <begin position="22"/>
        <end position="324"/>
    </location>
</feature>
<dbReference type="Proteomes" id="UP000593571">
    <property type="component" value="Unassembled WGS sequence"/>
</dbReference>
<dbReference type="PANTHER" id="PTHR44054:SF1">
    <property type="entry name" value="SYNAPTIC VESICLE MEMBRANE PROTEIN VAT-1 HOMOLOG"/>
    <property type="match status" value="1"/>
</dbReference>
<sequence>MSAEKEAAEAAVVVAAAEAGAGEDASSQPPDAKAASDAQPPKASEEAAAASPPQLRCLMLTGFGGYDKVGDRVMVFIRSGMWQEEVTVPSTNTYLMPEAMTFEEAAALLVNYITAYMVLFDFGNLQPGQSVLVHMAAGGVGMAALQLCRTVENVTVFGTASASKHEVLRENGVTYPIDYHTTDYADEIKKISPKGVDIVMDPLGGSDTAKGYNLLKPMGKVIIYGMANMLTGTKRNLMALARTWWNQFSVTALQLLPANRAVCGFYLASLNDEGELVSGVVARLLALYNQGHIKPHIDSVWPFEKVADAMRQLQEKKNVGKVILVPGPEKEN</sequence>
<name>A0A7J8GIA3_ROUAE</name>
<dbReference type="SUPFAM" id="SSF50129">
    <property type="entry name" value="GroES-like"/>
    <property type="match status" value="1"/>
</dbReference>
<dbReference type="SUPFAM" id="SSF51735">
    <property type="entry name" value="NAD(P)-binding Rossmann-fold domains"/>
    <property type="match status" value="1"/>
</dbReference>
<proteinExistence type="inferred from homology"/>
<evidence type="ECO:0000256" key="6">
    <source>
        <dbReference type="ARBA" id="ARBA00022553"/>
    </source>
</evidence>